<evidence type="ECO:0000313" key="4">
    <source>
        <dbReference type="Proteomes" id="UP000327458"/>
    </source>
</evidence>
<name>A0A3S0U2C3_CHLPH</name>
<dbReference type="Proteomes" id="UP000327458">
    <property type="component" value="Unassembled WGS sequence"/>
</dbReference>
<reference evidence="2 3" key="1">
    <citation type="submission" date="2018-12" db="EMBL/GenBank/DDBJ databases">
        <authorList>
            <person name="Lunina O.N."/>
            <person name="Grouzdev D.S."/>
            <person name="Gorlenko V.M."/>
            <person name="Savvichev A.S."/>
        </authorList>
    </citation>
    <scope>NUCLEOTIDE SEQUENCE [LARGE SCALE GENOMIC DNA]</scope>
    <source>
        <strain evidence="2 3">BrKhr-17</strain>
    </source>
</reference>
<gene>
    <name evidence="2" type="ORF">EKD02_02455</name>
    <name evidence="1" type="ORF">FP507_08845</name>
</gene>
<sequence length="61" mass="6812">MAWDPDASASKDDEGFIGYCRVNPPVMTDDSLIAIWPKTYHDCWCLGYVAINEGLLTSRDS</sequence>
<dbReference type="Proteomes" id="UP000279908">
    <property type="component" value="Unassembled WGS sequence"/>
</dbReference>
<evidence type="ECO:0000313" key="1">
    <source>
        <dbReference type="EMBL" id="KAA6233135.1"/>
    </source>
</evidence>
<dbReference type="EMBL" id="VMRG01000001">
    <property type="protein sequence ID" value="KAA6233135.1"/>
    <property type="molecule type" value="Genomic_DNA"/>
</dbReference>
<proteinExistence type="predicted"/>
<accession>A0A3S0U2C3</accession>
<evidence type="ECO:0000313" key="2">
    <source>
        <dbReference type="EMBL" id="RTY39554.1"/>
    </source>
</evidence>
<comment type="caution">
    <text evidence="2">The sequence shown here is derived from an EMBL/GenBank/DDBJ whole genome shotgun (WGS) entry which is preliminary data.</text>
</comment>
<evidence type="ECO:0000313" key="3">
    <source>
        <dbReference type="Proteomes" id="UP000279908"/>
    </source>
</evidence>
<organism evidence="2 3">
    <name type="scientific">Chlorobium phaeovibrioides</name>
    <dbReference type="NCBI Taxonomy" id="1094"/>
    <lineage>
        <taxon>Bacteria</taxon>
        <taxon>Pseudomonadati</taxon>
        <taxon>Chlorobiota</taxon>
        <taxon>Chlorobiia</taxon>
        <taxon>Chlorobiales</taxon>
        <taxon>Chlorobiaceae</taxon>
        <taxon>Chlorobium/Pelodictyon group</taxon>
        <taxon>Chlorobium</taxon>
    </lineage>
</organism>
<dbReference type="EMBL" id="RXYK01000002">
    <property type="protein sequence ID" value="RTY39554.1"/>
    <property type="molecule type" value="Genomic_DNA"/>
</dbReference>
<reference evidence="1 4" key="2">
    <citation type="submission" date="2019-07" db="EMBL/GenBank/DDBJ databases">
        <title>Draft genome Sequence of Chlorobium phaeovibrioides sp. strain PhvTcv-s14, from the Phylum Chlorobi.</title>
        <authorList>
            <person name="Babenko V."/>
            <person name="Boldyreva D."/>
            <person name="Kanygina A."/>
            <person name="Selezneva O."/>
            <person name="Akopiyan T."/>
            <person name="Lunina O."/>
        </authorList>
    </citation>
    <scope>NUCLEOTIDE SEQUENCE [LARGE SCALE GENOMIC DNA]</scope>
    <source>
        <strain evidence="1 4">GrTcv12</strain>
    </source>
</reference>
<protein>
    <submittedName>
        <fullName evidence="2">Uncharacterized protein</fullName>
    </submittedName>
</protein>
<dbReference type="AlphaFoldDB" id="A0A3S0U2C3"/>